<evidence type="ECO:0000313" key="2">
    <source>
        <dbReference type="EnsemblPlants" id="OBART10G07130.1"/>
    </source>
</evidence>
<sequence length="151" mass="16087">MLWMEVEGEEIGGGSDEVGGGAGSRRPGRPRINTTTRTTISPSTSRWPCRRAPVLAPGARPPAPLPLRETCRPFLAAAMSFKLEADDGGGATGGTDDALIDGSGVDINGVAGTTRRPRRAGSGGGRALTGSSRRPRRRLLRLRWLRMRVER</sequence>
<dbReference type="Gramene" id="OBART10G07130.1">
    <property type="protein sequence ID" value="OBART10G07130.1"/>
    <property type="gene ID" value="OBART10G07130"/>
</dbReference>
<dbReference type="PaxDb" id="65489-OBART10G07130.1"/>
<dbReference type="HOGENOM" id="CLU_1734251_0_0_1"/>
<proteinExistence type="predicted"/>
<feature type="compositionally biased region" description="Acidic residues" evidence="1">
    <location>
        <begin position="1"/>
        <end position="10"/>
    </location>
</feature>
<evidence type="ECO:0000313" key="3">
    <source>
        <dbReference type="Proteomes" id="UP000026960"/>
    </source>
</evidence>
<dbReference type="Proteomes" id="UP000026960">
    <property type="component" value="Chromosome 10"/>
</dbReference>
<feature type="compositionally biased region" description="Low complexity" evidence="1">
    <location>
        <begin position="30"/>
        <end position="58"/>
    </location>
</feature>
<organism evidence="2">
    <name type="scientific">Oryza barthii</name>
    <dbReference type="NCBI Taxonomy" id="65489"/>
    <lineage>
        <taxon>Eukaryota</taxon>
        <taxon>Viridiplantae</taxon>
        <taxon>Streptophyta</taxon>
        <taxon>Embryophyta</taxon>
        <taxon>Tracheophyta</taxon>
        <taxon>Spermatophyta</taxon>
        <taxon>Magnoliopsida</taxon>
        <taxon>Liliopsida</taxon>
        <taxon>Poales</taxon>
        <taxon>Poaceae</taxon>
        <taxon>BOP clade</taxon>
        <taxon>Oryzoideae</taxon>
        <taxon>Oryzeae</taxon>
        <taxon>Oryzinae</taxon>
        <taxon>Oryza</taxon>
    </lineage>
</organism>
<evidence type="ECO:0008006" key="4">
    <source>
        <dbReference type="Google" id="ProtNLM"/>
    </source>
</evidence>
<reference evidence="2" key="2">
    <citation type="submission" date="2015-03" db="UniProtKB">
        <authorList>
            <consortium name="EnsemblPlants"/>
        </authorList>
    </citation>
    <scope>IDENTIFICATION</scope>
</reference>
<feature type="region of interest" description="Disordered" evidence="1">
    <location>
        <begin position="1"/>
        <end position="65"/>
    </location>
</feature>
<feature type="region of interest" description="Disordered" evidence="1">
    <location>
        <begin position="89"/>
        <end position="134"/>
    </location>
</feature>
<evidence type="ECO:0000256" key="1">
    <source>
        <dbReference type="SAM" id="MobiDB-lite"/>
    </source>
</evidence>
<feature type="compositionally biased region" description="Gly residues" evidence="1">
    <location>
        <begin position="11"/>
        <end position="23"/>
    </location>
</feature>
<keyword evidence="3" id="KW-1185">Reference proteome</keyword>
<reference evidence="2" key="1">
    <citation type="journal article" date="2009" name="Rice">
        <title>De Novo Next Generation Sequencing of Plant Genomes.</title>
        <authorList>
            <person name="Rounsley S."/>
            <person name="Marri P.R."/>
            <person name="Yu Y."/>
            <person name="He R."/>
            <person name="Sisneros N."/>
            <person name="Goicoechea J.L."/>
            <person name="Lee S.J."/>
            <person name="Angelova A."/>
            <person name="Kudrna D."/>
            <person name="Luo M."/>
            <person name="Affourtit J."/>
            <person name="Desany B."/>
            <person name="Knight J."/>
            <person name="Niazi F."/>
            <person name="Egholm M."/>
            <person name="Wing R.A."/>
        </authorList>
    </citation>
    <scope>NUCLEOTIDE SEQUENCE [LARGE SCALE GENOMIC DNA]</scope>
    <source>
        <strain evidence="2">cv. IRGC 105608</strain>
    </source>
</reference>
<dbReference type="AlphaFoldDB" id="A0A0D3HCQ1"/>
<dbReference type="EnsemblPlants" id="OBART10G07130.1">
    <property type="protein sequence ID" value="OBART10G07130.1"/>
    <property type="gene ID" value="OBART10G07130"/>
</dbReference>
<name>A0A0D3HCQ1_9ORYZ</name>
<accession>A0A0D3HCQ1</accession>
<protein>
    <recommendedName>
        <fullName evidence="4">DUF834 domain-containing protein</fullName>
    </recommendedName>
</protein>